<gene>
    <name evidence="2" type="ORF">Gohar_010289</name>
</gene>
<dbReference type="OrthoDB" id="992209at2759"/>
<feature type="non-terminal residue" evidence="2">
    <location>
        <position position="1"/>
    </location>
</feature>
<dbReference type="AlphaFoldDB" id="A0A7J9GQJ4"/>
<name>A0A7J9GQJ4_9ROSI</name>
<dbReference type="EMBL" id="JABFAD010000006">
    <property type="protein sequence ID" value="MBA0799800.1"/>
    <property type="molecule type" value="Genomic_DNA"/>
</dbReference>
<feature type="region of interest" description="Disordered" evidence="1">
    <location>
        <begin position="74"/>
        <end position="101"/>
    </location>
</feature>
<organism evidence="2 3">
    <name type="scientific">Gossypium harknessii</name>
    <dbReference type="NCBI Taxonomy" id="34285"/>
    <lineage>
        <taxon>Eukaryota</taxon>
        <taxon>Viridiplantae</taxon>
        <taxon>Streptophyta</taxon>
        <taxon>Embryophyta</taxon>
        <taxon>Tracheophyta</taxon>
        <taxon>Spermatophyta</taxon>
        <taxon>Magnoliopsida</taxon>
        <taxon>eudicotyledons</taxon>
        <taxon>Gunneridae</taxon>
        <taxon>Pentapetalae</taxon>
        <taxon>rosids</taxon>
        <taxon>malvids</taxon>
        <taxon>Malvales</taxon>
        <taxon>Malvaceae</taxon>
        <taxon>Malvoideae</taxon>
        <taxon>Gossypium</taxon>
    </lineage>
</organism>
<comment type="caution">
    <text evidence="2">The sequence shown here is derived from an EMBL/GenBank/DDBJ whole genome shotgun (WGS) entry which is preliminary data.</text>
</comment>
<proteinExistence type="predicted"/>
<dbReference type="Proteomes" id="UP000593560">
    <property type="component" value="Unassembled WGS sequence"/>
</dbReference>
<accession>A0A7J9GQJ4</accession>
<feature type="compositionally biased region" description="Basic and acidic residues" evidence="1">
    <location>
        <begin position="83"/>
        <end position="101"/>
    </location>
</feature>
<evidence type="ECO:0000313" key="3">
    <source>
        <dbReference type="Proteomes" id="UP000593560"/>
    </source>
</evidence>
<sequence>FNSIEEQFREFVLDSLGANVEKINGLVNSTAEKLAERDDTFEDMVLTMKKEIKELKGELTIYKAALSNGILSSRSKQQAMDVPKPENFKGARSARDVDNFL</sequence>
<protein>
    <submittedName>
        <fullName evidence="2">Uncharacterized protein</fullName>
    </submittedName>
</protein>
<evidence type="ECO:0000313" key="2">
    <source>
        <dbReference type="EMBL" id="MBA0799800.1"/>
    </source>
</evidence>
<reference evidence="2 3" key="1">
    <citation type="journal article" date="2019" name="Genome Biol. Evol.">
        <title>Insights into the evolution of the New World diploid cottons (Gossypium, subgenus Houzingenia) based on genome sequencing.</title>
        <authorList>
            <person name="Grover C.E."/>
            <person name="Arick M.A. 2nd"/>
            <person name="Thrash A."/>
            <person name="Conover J.L."/>
            <person name="Sanders W.S."/>
            <person name="Peterson D.G."/>
            <person name="Frelichowski J.E."/>
            <person name="Scheffler J.A."/>
            <person name="Scheffler B.E."/>
            <person name="Wendel J.F."/>
        </authorList>
    </citation>
    <scope>NUCLEOTIDE SEQUENCE [LARGE SCALE GENOMIC DNA]</scope>
    <source>
        <strain evidence="2">0</strain>
        <tissue evidence="2">Leaf</tissue>
    </source>
</reference>
<evidence type="ECO:0000256" key="1">
    <source>
        <dbReference type="SAM" id="MobiDB-lite"/>
    </source>
</evidence>
<keyword evidence="3" id="KW-1185">Reference proteome</keyword>